<dbReference type="OrthoDB" id="3028347at2759"/>
<dbReference type="InParanoid" id="A0A409WKU2"/>
<protein>
    <submittedName>
        <fullName evidence="2">Uncharacterized protein</fullName>
    </submittedName>
</protein>
<sequence>MKFSEPGTRSSPREKSTTTNVPILDAILPTAQKSQQIPGSSFPETPTRRKFTTQQSRGSEVPSTIPSPNRIAGVIGPGLALQTSIVSHNARKSSTTPDLTESDLNTRESLVPNYTEQTATMNLNPFQTKADQSSVATIKKSVEGLNFLIDNGILNILDVVRPMSERRLNIKKTFVAPMSASTDFMSILNESGPLEDLYKCLMNSSGISENSRDRILDLILHDKFCSLIYDAYFNGKNFWGVVKEHAEHYEKLYSFIMEQEPGAARKWRSMTVDAEFAIYKGDIESLTKKILSEFTDIITFGYSQHTSGQRQYSDNHLEATVNQVVHDHRKSIYEIVELSRNLSLQIQRDMIFSSLKVVRFDPRTARGTYRKYVKGKMISVANADVKSGREDHVLGAIKFGLNMENKEGHEKLKMLILPTVITDSDIAWARAAED</sequence>
<dbReference type="AlphaFoldDB" id="A0A409WKU2"/>
<evidence type="ECO:0000256" key="1">
    <source>
        <dbReference type="SAM" id="MobiDB-lite"/>
    </source>
</evidence>
<accession>A0A409WKU2</accession>
<name>A0A409WKU2_PSICY</name>
<organism evidence="2 3">
    <name type="scientific">Psilocybe cyanescens</name>
    <dbReference type="NCBI Taxonomy" id="93625"/>
    <lineage>
        <taxon>Eukaryota</taxon>
        <taxon>Fungi</taxon>
        <taxon>Dikarya</taxon>
        <taxon>Basidiomycota</taxon>
        <taxon>Agaricomycotina</taxon>
        <taxon>Agaricomycetes</taxon>
        <taxon>Agaricomycetidae</taxon>
        <taxon>Agaricales</taxon>
        <taxon>Agaricineae</taxon>
        <taxon>Strophariaceae</taxon>
        <taxon>Psilocybe</taxon>
    </lineage>
</organism>
<gene>
    <name evidence="2" type="ORF">CVT25_002861</name>
</gene>
<feature type="region of interest" description="Disordered" evidence="1">
    <location>
        <begin position="1"/>
        <end position="70"/>
    </location>
</feature>
<feature type="compositionally biased region" description="Polar residues" evidence="1">
    <location>
        <begin position="31"/>
        <end position="44"/>
    </location>
</feature>
<reference evidence="2 3" key="1">
    <citation type="journal article" date="2018" name="Evol. Lett.">
        <title>Horizontal gene cluster transfer increased hallucinogenic mushroom diversity.</title>
        <authorList>
            <person name="Reynolds H.T."/>
            <person name="Vijayakumar V."/>
            <person name="Gluck-Thaler E."/>
            <person name="Korotkin H.B."/>
            <person name="Matheny P.B."/>
            <person name="Slot J.C."/>
        </authorList>
    </citation>
    <scope>NUCLEOTIDE SEQUENCE [LARGE SCALE GENOMIC DNA]</scope>
    <source>
        <strain evidence="2 3">2631</strain>
    </source>
</reference>
<feature type="compositionally biased region" description="Polar residues" evidence="1">
    <location>
        <begin position="52"/>
        <end position="67"/>
    </location>
</feature>
<comment type="caution">
    <text evidence="2">The sequence shown here is derived from an EMBL/GenBank/DDBJ whole genome shotgun (WGS) entry which is preliminary data.</text>
</comment>
<keyword evidence="3" id="KW-1185">Reference proteome</keyword>
<evidence type="ECO:0000313" key="2">
    <source>
        <dbReference type="EMBL" id="PPQ79127.1"/>
    </source>
</evidence>
<evidence type="ECO:0000313" key="3">
    <source>
        <dbReference type="Proteomes" id="UP000283269"/>
    </source>
</evidence>
<dbReference type="Proteomes" id="UP000283269">
    <property type="component" value="Unassembled WGS sequence"/>
</dbReference>
<dbReference type="EMBL" id="NHYD01003392">
    <property type="protein sequence ID" value="PPQ79127.1"/>
    <property type="molecule type" value="Genomic_DNA"/>
</dbReference>
<proteinExistence type="predicted"/>